<protein>
    <submittedName>
        <fullName evidence="5">O-methyltransferase</fullName>
    </submittedName>
</protein>
<feature type="domain" description="O-methyltransferase C-terminal" evidence="4">
    <location>
        <begin position="256"/>
        <end position="403"/>
    </location>
</feature>
<dbReference type="Pfam" id="PF00891">
    <property type="entry name" value="Methyltransf_2"/>
    <property type="match status" value="1"/>
</dbReference>
<evidence type="ECO:0000256" key="1">
    <source>
        <dbReference type="ARBA" id="ARBA00022603"/>
    </source>
</evidence>
<dbReference type="Gene3D" id="3.40.50.150">
    <property type="entry name" value="Vaccinia Virus protein VP39"/>
    <property type="match status" value="1"/>
</dbReference>
<keyword evidence="3" id="KW-0949">S-adenosyl-L-methionine</keyword>
<keyword evidence="1" id="KW-0489">Methyltransferase</keyword>
<dbReference type="InterPro" id="IPR029063">
    <property type="entry name" value="SAM-dependent_MTases_sf"/>
</dbReference>
<dbReference type="InterPro" id="IPR016461">
    <property type="entry name" value="COMT-like"/>
</dbReference>
<evidence type="ECO:0000256" key="2">
    <source>
        <dbReference type="ARBA" id="ARBA00022679"/>
    </source>
</evidence>
<dbReference type="Proteomes" id="UP000699042">
    <property type="component" value="Unassembled WGS sequence"/>
</dbReference>
<evidence type="ECO:0000313" key="5">
    <source>
        <dbReference type="EMBL" id="KAG7046991.1"/>
    </source>
</evidence>
<dbReference type="PANTHER" id="PTHR43712:SF17">
    <property type="entry name" value="O-METHYLTRANSFERASE"/>
    <property type="match status" value="1"/>
</dbReference>
<name>A0A9P7UA95_9PEZI</name>
<evidence type="ECO:0000256" key="3">
    <source>
        <dbReference type="ARBA" id="ARBA00022691"/>
    </source>
</evidence>
<dbReference type="SUPFAM" id="SSF53335">
    <property type="entry name" value="S-adenosyl-L-methionine-dependent methyltransferases"/>
    <property type="match status" value="1"/>
</dbReference>
<gene>
    <name evidence="5" type="ORF">JMJ77_015208</name>
</gene>
<accession>A0A9P7UA95</accession>
<dbReference type="EMBL" id="JAESDN010000008">
    <property type="protein sequence ID" value="KAG7046991.1"/>
    <property type="molecule type" value="Genomic_DNA"/>
</dbReference>
<reference evidence="5" key="1">
    <citation type="submission" date="2021-05" db="EMBL/GenBank/DDBJ databases">
        <title>Comparative genomics of three Colletotrichum scovillei strains and genetic complementation revealed genes involved fungal growth and virulence on chili pepper.</title>
        <authorList>
            <person name="Hsieh D.-K."/>
            <person name="Chuang S.-C."/>
            <person name="Chen C.-Y."/>
            <person name="Chao Y.-T."/>
            <person name="Lu M.-Y.J."/>
            <person name="Lee M.-H."/>
            <person name="Shih M.-C."/>
        </authorList>
    </citation>
    <scope>NUCLEOTIDE SEQUENCE</scope>
    <source>
        <strain evidence="5">Coll-153</strain>
    </source>
</reference>
<evidence type="ECO:0000259" key="4">
    <source>
        <dbReference type="Pfam" id="PF00891"/>
    </source>
</evidence>
<dbReference type="InterPro" id="IPR001077">
    <property type="entry name" value="COMT_C"/>
</dbReference>
<dbReference type="PROSITE" id="PS51683">
    <property type="entry name" value="SAM_OMT_II"/>
    <property type="match status" value="1"/>
</dbReference>
<proteinExistence type="predicted"/>
<keyword evidence="2" id="KW-0808">Transferase</keyword>
<comment type="caution">
    <text evidence="5">The sequence shown here is derived from an EMBL/GenBank/DDBJ whole genome shotgun (WGS) entry which is preliminary data.</text>
</comment>
<dbReference type="GO" id="GO:0032259">
    <property type="term" value="P:methylation"/>
    <property type="evidence" value="ECO:0007669"/>
    <property type="project" value="UniProtKB-KW"/>
</dbReference>
<organism evidence="5 6">
    <name type="scientific">Colletotrichum scovillei</name>
    <dbReference type="NCBI Taxonomy" id="1209932"/>
    <lineage>
        <taxon>Eukaryota</taxon>
        <taxon>Fungi</taxon>
        <taxon>Dikarya</taxon>
        <taxon>Ascomycota</taxon>
        <taxon>Pezizomycotina</taxon>
        <taxon>Sordariomycetes</taxon>
        <taxon>Hypocreomycetidae</taxon>
        <taxon>Glomerellales</taxon>
        <taxon>Glomerellaceae</taxon>
        <taxon>Colletotrichum</taxon>
        <taxon>Colletotrichum acutatum species complex</taxon>
    </lineage>
</organism>
<dbReference type="GO" id="GO:0008171">
    <property type="term" value="F:O-methyltransferase activity"/>
    <property type="evidence" value="ECO:0007669"/>
    <property type="project" value="InterPro"/>
</dbReference>
<sequence length="429" mass="48209">MSSTMNENDAVGDFIRSAEALSTSVENLSEDDRSRVLLKLSELTMNVESPWETFVRLFLSEPAVLASVKILQDLNIFKKWKGNESRPMTCAQLTGLAEGSCDAALLCDLSRLWYLIAVSHILPDRLLRLLVSNNIVEMTSEKTYKPTKFCDQLADSAFSTTATFYYDHTVPMFTHMPTFFRETSYENPHSARKTVFDSAHGWQGGLFAYLEAHPAEGEAFNTLQRTTTLNRASWTSIFPSHTLLDSGSGDDDPDSPLLVDIGGSVGQDLQAFYELHPETASRLYLEDLPSVLADEKTNVLKEINKVAYDFYTPQPIKHARAYYMHHILHDWPDKQARRILEMQKAALKPGGNSRILIHDQIMDDDVRVVHPHAAVFDISMMAFGAAQERTEKEWRALIESAGLRVVKIWRVPGAVQGVIEVGLREGAKL</sequence>
<keyword evidence="6" id="KW-1185">Reference proteome</keyword>
<evidence type="ECO:0000313" key="6">
    <source>
        <dbReference type="Proteomes" id="UP000699042"/>
    </source>
</evidence>
<dbReference type="AlphaFoldDB" id="A0A9P7UA95"/>
<dbReference type="PANTHER" id="PTHR43712">
    <property type="entry name" value="PUTATIVE (AFU_ORTHOLOGUE AFUA_4G14580)-RELATED"/>
    <property type="match status" value="1"/>
</dbReference>